<dbReference type="EMBL" id="JACHNB010000001">
    <property type="protein sequence ID" value="MBB4740137.1"/>
    <property type="molecule type" value="Genomic_DNA"/>
</dbReference>
<evidence type="ECO:0008006" key="3">
    <source>
        <dbReference type="Google" id="ProtNLM"/>
    </source>
</evidence>
<accession>A0A7W7GXW0</accession>
<dbReference type="Proteomes" id="UP000546162">
    <property type="component" value="Unassembled WGS sequence"/>
</dbReference>
<keyword evidence="2" id="KW-1185">Reference proteome</keyword>
<gene>
    <name evidence="1" type="ORF">BJY16_003596</name>
</gene>
<organism evidence="1 2">
    <name type="scientific">Actinoplanes octamycinicus</name>
    <dbReference type="NCBI Taxonomy" id="135948"/>
    <lineage>
        <taxon>Bacteria</taxon>
        <taxon>Bacillati</taxon>
        <taxon>Actinomycetota</taxon>
        <taxon>Actinomycetes</taxon>
        <taxon>Micromonosporales</taxon>
        <taxon>Micromonosporaceae</taxon>
        <taxon>Actinoplanes</taxon>
    </lineage>
</organism>
<dbReference type="RefSeq" id="WP_185040579.1">
    <property type="nucleotide sequence ID" value="NZ_BAABFG010000005.1"/>
</dbReference>
<reference evidence="1 2" key="1">
    <citation type="submission" date="2020-08" db="EMBL/GenBank/DDBJ databases">
        <title>Sequencing the genomes of 1000 actinobacteria strains.</title>
        <authorList>
            <person name="Klenk H.-P."/>
        </authorList>
    </citation>
    <scope>NUCLEOTIDE SEQUENCE [LARGE SCALE GENOMIC DNA]</scope>
    <source>
        <strain evidence="1 2">DSM 45809</strain>
    </source>
</reference>
<dbReference type="AlphaFoldDB" id="A0A7W7GXW0"/>
<protein>
    <recommendedName>
        <fullName evidence="3">DUF2550 family protein</fullName>
    </recommendedName>
</protein>
<evidence type="ECO:0000313" key="1">
    <source>
        <dbReference type="EMBL" id="MBB4740137.1"/>
    </source>
</evidence>
<sequence length="156" mass="17769">MTISTSIFVFVLLLALAVGRERRKRRAFAEDGPTFECRIRTVGRPPAGWRRLRRRWSRWMWARWSGEVLVIRRGPVLDRTVRLAAQVTPKGVYVLPLREGRKCGRNPIAVRLRTADGEVIEVAAHAAARTELVGMYLAAAFSDLPRAPLRRPENLN</sequence>
<comment type="caution">
    <text evidence="1">The sequence shown here is derived from an EMBL/GenBank/DDBJ whole genome shotgun (WGS) entry which is preliminary data.</text>
</comment>
<evidence type="ECO:0000313" key="2">
    <source>
        <dbReference type="Proteomes" id="UP000546162"/>
    </source>
</evidence>
<name>A0A7W7GXW0_9ACTN</name>
<proteinExistence type="predicted"/>